<name>A0ABT7CUY3_9BACT</name>
<dbReference type="Proteomes" id="UP001228581">
    <property type="component" value="Unassembled WGS sequence"/>
</dbReference>
<organism evidence="2 3">
    <name type="scientific">Xanthocytophaga flava</name>
    <dbReference type="NCBI Taxonomy" id="3048013"/>
    <lineage>
        <taxon>Bacteria</taxon>
        <taxon>Pseudomonadati</taxon>
        <taxon>Bacteroidota</taxon>
        <taxon>Cytophagia</taxon>
        <taxon>Cytophagales</taxon>
        <taxon>Rhodocytophagaceae</taxon>
        <taxon>Xanthocytophaga</taxon>
    </lineage>
</organism>
<keyword evidence="1" id="KW-0732">Signal</keyword>
<dbReference type="PANTHER" id="PTHR45460">
    <property type="entry name" value="SIMILAR TO CYSTEINE PROTEINASE"/>
    <property type="match status" value="1"/>
</dbReference>
<dbReference type="PANTHER" id="PTHR45460:SF2">
    <property type="entry name" value="ALPHA 1,3 GLUCANASE, GH71 FAMILY (EUROFUNG)"/>
    <property type="match status" value="1"/>
</dbReference>
<dbReference type="InterPro" id="IPR013517">
    <property type="entry name" value="FG-GAP"/>
</dbReference>
<protein>
    <submittedName>
        <fullName evidence="2">VCBS repeat-containing protein</fullName>
    </submittedName>
</protein>
<dbReference type="InterPro" id="IPR036909">
    <property type="entry name" value="Cyt_c-like_dom_sf"/>
</dbReference>
<evidence type="ECO:0000256" key="1">
    <source>
        <dbReference type="ARBA" id="ARBA00022729"/>
    </source>
</evidence>
<evidence type="ECO:0000313" key="3">
    <source>
        <dbReference type="Proteomes" id="UP001228581"/>
    </source>
</evidence>
<proteinExistence type="predicted"/>
<evidence type="ECO:0000313" key="2">
    <source>
        <dbReference type="EMBL" id="MDJ1496732.1"/>
    </source>
</evidence>
<dbReference type="SUPFAM" id="SSF69318">
    <property type="entry name" value="Integrin alpha N-terminal domain"/>
    <property type="match status" value="1"/>
</dbReference>
<keyword evidence="3" id="KW-1185">Reference proteome</keyword>
<dbReference type="InterPro" id="IPR028994">
    <property type="entry name" value="Integrin_alpha_N"/>
</dbReference>
<reference evidence="2 3" key="1">
    <citation type="submission" date="2023-05" db="EMBL/GenBank/DDBJ databases">
        <authorList>
            <person name="Zhang X."/>
        </authorList>
    </citation>
    <scope>NUCLEOTIDE SEQUENCE [LARGE SCALE GENOMIC DNA]</scope>
    <source>
        <strain evidence="2 3">DM2B3-1</strain>
    </source>
</reference>
<sequence length="521" mass="58716">MQITHSSHSFLINKNLLTHFIGISIVILSSIGCQSRKGLLPELQSELTGEQMVQKYCSGCHLPVSPKLADKDSWDNHILPAMAPKLGIPVLRGNQYYQVAKPQNQSAISFEDWLKLVAYFKSMAPEKLDSAKSPVVLEKAWSLFSLRKPDSLKNASLTTFVSINPYTHNIYTSNEEDNNLSVWDTQLKKNYSVLLSSPVTQSIHFNKDQSAFVCIGSMLAVDVPNGSMVHTHFDQQKNLIPETLFSGLLRPVQADSGDFNKDGRLDWVVCSFGHNTGSLDLFTHNVDHTFTKTVVREIAGATQTVTGDFNQDGWLDIMALFASGDEGVWLFSNNQKGGFTSKNLLRFPPIYGSTSFQLVDFNKDGKLDILYTCGDNSDYSRILKPYHGVYIYLNQGNFQYKQTYFYPVNGCTKAIATDFDQDGDLDIASIAFFGDLVNKPEETFIYFEQTQRLQFSPYAIPVHQYGRWICMDVGDVDADGDSDIVLGNYSRGFINQKETKQYWSKNLPFIVLENTKQKRKD</sequence>
<dbReference type="RefSeq" id="WP_314001775.1">
    <property type="nucleotide sequence ID" value="NZ_JASJOT010000025.1"/>
</dbReference>
<comment type="caution">
    <text evidence="2">The sequence shown here is derived from an EMBL/GenBank/DDBJ whole genome shotgun (WGS) entry which is preliminary data.</text>
</comment>
<gene>
    <name evidence="2" type="ORF">QNI19_27610</name>
</gene>
<dbReference type="EMBL" id="JASJOT010000025">
    <property type="protein sequence ID" value="MDJ1496732.1"/>
    <property type="molecule type" value="Genomic_DNA"/>
</dbReference>
<dbReference type="Gene3D" id="2.130.10.130">
    <property type="entry name" value="Integrin alpha, N-terminal"/>
    <property type="match status" value="2"/>
</dbReference>
<dbReference type="Pfam" id="PF13517">
    <property type="entry name" value="FG-GAP_3"/>
    <property type="match status" value="1"/>
</dbReference>
<accession>A0ABT7CUY3</accession>
<dbReference type="SUPFAM" id="SSF46626">
    <property type="entry name" value="Cytochrome c"/>
    <property type="match status" value="1"/>
</dbReference>